<evidence type="ECO:0000313" key="5">
    <source>
        <dbReference type="EMBL" id="GIQ62414.1"/>
    </source>
</evidence>
<gene>
    <name evidence="5" type="ORF">PACILC2_09820</name>
</gene>
<dbReference type="EMBL" id="BOVJ01000030">
    <property type="protein sequence ID" value="GIQ62414.1"/>
    <property type="molecule type" value="Genomic_DNA"/>
</dbReference>
<sequence length="271" mass="32005">MEGYRLWELTPRIRQYRYWHRKERFDLYEDRYPGWMLFAVEDGAFRYEVQDRRGTASFGDLVFCPPHIPFRRETISPLSFHFIMFDWHDPNGNLLEAHGHDGPIPIGKITVADRQRLASDYERLKITAGQPHSLRHPWTDHLLKDIWYLYCSESNQAIYAEAIVKDPLMVRAADLLKRHAYGPFSMKSLADTLGLSPVQFTRRFKRAHNMPPTDYLTRLRLQKACSLLVTTAMTLDQIAERCGYENGFYLSRVFSKKIEMSPTQYRRTHRV</sequence>
<accession>A0ABQ4N2N0</accession>
<comment type="caution">
    <text evidence="5">The sequence shown here is derived from an EMBL/GenBank/DDBJ whole genome shotgun (WGS) entry which is preliminary data.</text>
</comment>
<keyword evidence="3" id="KW-0804">Transcription</keyword>
<dbReference type="PROSITE" id="PS01124">
    <property type="entry name" value="HTH_ARAC_FAMILY_2"/>
    <property type="match status" value="1"/>
</dbReference>
<dbReference type="PANTHER" id="PTHR43280:SF11">
    <property type="entry name" value="RCS-SPECIFIC HTH-TYPE TRANSCRIPTIONAL ACTIVATOR RCLR"/>
    <property type="match status" value="1"/>
</dbReference>
<dbReference type="InterPro" id="IPR018060">
    <property type="entry name" value="HTH_AraC"/>
</dbReference>
<feature type="domain" description="HTH araC/xylS-type" evidence="4">
    <location>
        <begin position="170"/>
        <end position="268"/>
    </location>
</feature>
<evidence type="ECO:0000313" key="6">
    <source>
        <dbReference type="Proteomes" id="UP000680304"/>
    </source>
</evidence>
<dbReference type="SUPFAM" id="SSF46689">
    <property type="entry name" value="Homeodomain-like"/>
    <property type="match status" value="2"/>
</dbReference>
<dbReference type="RefSeq" id="WP_213527714.1">
    <property type="nucleotide sequence ID" value="NZ_BOVJ01000030.1"/>
</dbReference>
<evidence type="ECO:0000259" key="4">
    <source>
        <dbReference type="PROSITE" id="PS01124"/>
    </source>
</evidence>
<dbReference type="SUPFAM" id="SSF51215">
    <property type="entry name" value="Regulatory protein AraC"/>
    <property type="match status" value="1"/>
</dbReference>
<dbReference type="Gene3D" id="1.10.10.60">
    <property type="entry name" value="Homeodomain-like"/>
    <property type="match status" value="2"/>
</dbReference>
<keyword evidence="1" id="KW-0805">Transcription regulation</keyword>
<dbReference type="SMART" id="SM00342">
    <property type="entry name" value="HTH_ARAC"/>
    <property type="match status" value="1"/>
</dbReference>
<organism evidence="5 6">
    <name type="scientific">Paenibacillus cisolokensis</name>
    <dbReference type="NCBI Taxonomy" id="1658519"/>
    <lineage>
        <taxon>Bacteria</taxon>
        <taxon>Bacillati</taxon>
        <taxon>Bacillota</taxon>
        <taxon>Bacilli</taxon>
        <taxon>Bacillales</taxon>
        <taxon>Paenibacillaceae</taxon>
        <taxon>Paenibacillus</taxon>
    </lineage>
</organism>
<dbReference type="InterPro" id="IPR037923">
    <property type="entry name" value="HTH-like"/>
</dbReference>
<evidence type="ECO:0000256" key="2">
    <source>
        <dbReference type="ARBA" id="ARBA00023125"/>
    </source>
</evidence>
<dbReference type="InterPro" id="IPR018062">
    <property type="entry name" value="HTH_AraC-typ_CS"/>
</dbReference>
<reference evidence="5 6" key="1">
    <citation type="submission" date="2021-04" db="EMBL/GenBank/DDBJ databases">
        <title>Draft genome sequence of Paenibacillus cisolokensis, LC2-13A.</title>
        <authorList>
            <person name="Uke A."/>
            <person name="Chhe C."/>
            <person name="Baramee S."/>
            <person name="Kosugi A."/>
        </authorList>
    </citation>
    <scope>NUCLEOTIDE SEQUENCE [LARGE SCALE GENOMIC DNA]</scope>
    <source>
        <strain evidence="5 6">LC2-13A</strain>
    </source>
</reference>
<dbReference type="PANTHER" id="PTHR43280">
    <property type="entry name" value="ARAC-FAMILY TRANSCRIPTIONAL REGULATOR"/>
    <property type="match status" value="1"/>
</dbReference>
<proteinExistence type="predicted"/>
<evidence type="ECO:0000256" key="3">
    <source>
        <dbReference type="ARBA" id="ARBA00023163"/>
    </source>
</evidence>
<evidence type="ECO:0000256" key="1">
    <source>
        <dbReference type="ARBA" id="ARBA00023015"/>
    </source>
</evidence>
<keyword evidence="6" id="KW-1185">Reference proteome</keyword>
<dbReference type="PROSITE" id="PS00041">
    <property type="entry name" value="HTH_ARAC_FAMILY_1"/>
    <property type="match status" value="1"/>
</dbReference>
<protein>
    <recommendedName>
        <fullName evidence="4">HTH araC/xylS-type domain-containing protein</fullName>
    </recommendedName>
</protein>
<name>A0ABQ4N2N0_9BACL</name>
<dbReference type="Proteomes" id="UP000680304">
    <property type="component" value="Unassembled WGS sequence"/>
</dbReference>
<dbReference type="Pfam" id="PF12833">
    <property type="entry name" value="HTH_18"/>
    <property type="match status" value="1"/>
</dbReference>
<keyword evidence="2" id="KW-0238">DNA-binding</keyword>
<dbReference type="InterPro" id="IPR009057">
    <property type="entry name" value="Homeodomain-like_sf"/>
</dbReference>